<keyword evidence="1" id="KW-0175">Coiled coil</keyword>
<dbReference type="Gene3D" id="3.40.630.20">
    <property type="entry name" value="Peptidase C15, pyroglutamyl peptidase I-like"/>
    <property type="match status" value="1"/>
</dbReference>
<name>A0A3L8Q090_9GAMM</name>
<feature type="chain" id="PRO_5017944467" description="Pyrrolidone-carboxylate peptidase" evidence="2">
    <location>
        <begin position="23"/>
        <end position="384"/>
    </location>
</feature>
<sequence>MLPYFQLSLIALSTFISVSLQAMPLNVEESRLQTAKDNMAEVVNRYQTNLDSLAAKLSEKNQLTLTHNVTRNAKRLWKRAVSDVRSGHQDDRSLYWARLAIRKQIKEYQQRAKWPDWQLNVILNGVESATRGIGDVHFGDNVDIKILLTGFDPFFLDRNIAQSNPSELTALALDGYQFKVNGKIAQIETMMIPVRFDDFDDGLIESIFTPAFRDKSADMIFTVSMGRKDFDLERFPALNRSAKTPGNLNVYTGATKQQPLPPLLKGQTLNGAQFVEFTLPVKAMQSVQGKWKVIDNREVTTLERGQYEAKSLHSLQQQTSVEGSGGGYLSNEISYRAIRLMQQFEHTIPVGHIHTPRIKGYEPKTEKQIVDQVRDMVKAAAGTL</sequence>
<dbReference type="Proteomes" id="UP000281474">
    <property type="component" value="Unassembled WGS sequence"/>
</dbReference>
<organism evidence="3 4">
    <name type="scientific">Parashewanella curva</name>
    <dbReference type="NCBI Taxonomy" id="2338552"/>
    <lineage>
        <taxon>Bacteria</taxon>
        <taxon>Pseudomonadati</taxon>
        <taxon>Pseudomonadota</taxon>
        <taxon>Gammaproteobacteria</taxon>
        <taxon>Alteromonadales</taxon>
        <taxon>Shewanellaceae</taxon>
        <taxon>Parashewanella</taxon>
    </lineage>
</organism>
<feature type="signal peptide" evidence="2">
    <location>
        <begin position="1"/>
        <end position="22"/>
    </location>
</feature>
<evidence type="ECO:0000256" key="1">
    <source>
        <dbReference type="SAM" id="Coils"/>
    </source>
</evidence>
<evidence type="ECO:0000313" key="3">
    <source>
        <dbReference type="EMBL" id="RLV59772.1"/>
    </source>
</evidence>
<dbReference type="OrthoDB" id="4555199at2"/>
<keyword evidence="2" id="KW-0732">Signal</keyword>
<protein>
    <recommendedName>
        <fullName evidence="5">Pyrrolidone-carboxylate peptidase</fullName>
    </recommendedName>
</protein>
<dbReference type="RefSeq" id="WP_121838941.1">
    <property type="nucleotide sequence ID" value="NZ_ML014776.1"/>
</dbReference>
<evidence type="ECO:0000313" key="4">
    <source>
        <dbReference type="Proteomes" id="UP000281474"/>
    </source>
</evidence>
<dbReference type="SUPFAM" id="SSF53182">
    <property type="entry name" value="Pyrrolidone carboxyl peptidase (pyroglutamate aminopeptidase)"/>
    <property type="match status" value="1"/>
</dbReference>
<proteinExistence type="predicted"/>
<dbReference type="EMBL" id="QZEI01000027">
    <property type="protein sequence ID" value="RLV59772.1"/>
    <property type="molecule type" value="Genomic_DNA"/>
</dbReference>
<comment type="caution">
    <text evidence="3">The sequence shown here is derived from an EMBL/GenBank/DDBJ whole genome shotgun (WGS) entry which is preliminary data.</text>
</comment>
<gene>
    <name evidence="3" type="ORF">D5018_10410</name>
</gene>
<feature type="coiled-coil region" evidence="1">
    <location>
        <begin position="25"/>
        <end position="63"/>
    </location>
</feature>
<dbReference type="AlphaFoldDB" id="A0A3L8Q090"/>
<evidence type="ECO:0000256" key="2">
    <source>
        <dbReference type="SAM" id="SignalP"/>
    </source>
</evidence>
<reference evidence="3 4" key="1">
    <citation type="submission" date="2018-09" db="EMBL/GenBank/DDBJ databases">
        <title>Phylogeny of the Shewanellaceae, and recommendation for two new genera, Pseudoshewanella and Parashewanella.</title>
        <authorList>
            <person name="Wang G."/>
        </authorList>
    </citation>
    <scope>NUCLEOTIDE SEQUENCE [LARGE SCALE GENOMIC DNA]</scope>
    <source>
        <strain evidence="3 4">C51</strain>
    </source>
</reference>
<keyword evidence="4" id="KW-1185">Reference proteome</keyword>
<evidence type="ECO:0008006" key="5">
    <source>
        <dbReference type="Google" id="ProtNLM"/>
    </source>
</evidence>
<accession>A0A3L8Q090</accession>
<dbReference type="InterPro" id="IPR036440">
    <property type="entry name" value="Peptidase_C15-like_sf"/>
</dbReference>